<gene>
    <name evidence="2" type="ORF">RSOLAG22IIIB_00477</name>
</gene>
<sequence length="937" mass="100275">MKSLVALLDRKKKDRTNTLVQVPFPSALPHSTVYRDGPTAIHGARRTSTPTPFLRPLPQQRAASDSRVHRPLLSGHSSNYQGHPTQNASYYTDSDDSIFVDPFAPSPSKLDLASKLRHDTPQADPRRDSISNSASTHSFSSYRFRASQEPTAPPVDESKPQIGDVAPASKKGRWLRERRSLTSLLRPQQSSNCAVPAPTIPPLPSRIPERKPSSFFTRVRSGSIPTVNQTVEPAHTTRESSAAQLPTSARVVDTGSKNHSSSRGSIPLTQLSLSQADSPEPWVRIGQDIALPASPTTRRRAISVPLPLSQPTEPPPAPPVPQLQHAQKPKVDHFAELSPEPALVRRPVTSSERRTRPSHNAHGTKSASVSVPAPARLNASTCFREQEQLSKQLSVSAAEGSVLKSALKRRPVDSIREQPTWPVQSVKPLRICKREGTTSKTDLSQLLTPSSTSSIQGPDRASVGRTEAARITTRHNKSNSGSSSEWEYLDNLGKVPVSPQSVEVPITPSTTSPSSNTNKGNALPNSDSRSLPVLDNIWGSFVSETAFGSSLPPSPVQVASISTRCQTVQLQEAGDREQVRLRPDSGTSTSCSSHSEAHWKAGSAPPSSPPVTNLPPVPKSTLSFGGGPRRKKSRRSANPTALLTPPISPTEAVGIQGLDQAINNSASSDKSLGRFGSKRSAPRQQLGPRLARSASSPSIRLPVSPEIGCNSIDTRGLDALSRLSVQHHKSWSSVSQSSSQCTPVPGTPIAVPSLAVNLAPSCIGISSGSLGASAREGSGCIESSGAPIMGASIQAPGTISRNILGEFPPVSSKPVQPYEEEKVIGVLDNQDAIDGDLREKLLITPPVTPAWVARVFHADTVNGLRFSTMGHSESSDCIPLARTGNLAQIRRHKRGDMRFGSTQLPIEHSHGPDMSLPNPREADTRSNNLSKDTTFST</sequence>
<evidence type="ECO:0000313" key="3">
    <source>
        <dbReference type="Proteomes" id="UP000044841"/>
    </source>
</evidence>
<proteinExistence type="predicted"/>
<feature type="compositionally biased region" description="Polar residues" evidence="1">
    <location>
        <begin position="519"/>
        <end position="528"/>
    </location>
</feature>
<accession>A0A0K6FVH5</accession>
<protein>
    <submittedName>
        <fullName evidence="2">Treacle protein</fullName>
    </submittedName>
</protein>
<reference evidence="2 3" key="1">
    <citation type="submission" date="2015-07" db="EMBL/GenBank/DDBJ databases">
        <authorList>
            <person name="Noorani M."/>
        </authorList>
    </citation>
    <scope>NUCLEOTIDE SEQUENCE [LARGE SCALE GENOMIC DNA]</scope>
    <source>
        <strain evidence="2">BBA 69670</strain>
    </source>
</reference>
<feature type="region of interest" description="Disordered" evidence="1">
    <location>
        <begin position="117"/>
        <end position="173"/>
    </location>
</feature>
<feature type="compositionally biased region" description="Pro residues" evidence="1">
    <location>
        <begin position="606"/>
        <end position="618"/>
    </location>
</feature>
<feature type="region of interest" description="Disordered" evidence="1">
    <location>
        <begin position="433"/>
        <end position="528"/>
    </location>
</feature>
<feature type="compositionally biased region" description="Low complexity" evidence="1">
    <location>
        <begin position="585"/>
        <end position="594"/>
    </location>
</feature>
<feature type="compositionally biased region" description="Basic and acidic residues" evidence="1">
    <location>
        <begin position="573"/>
        <end position="583"/>
    </location>
</feature>
<feature type="compositionally biased region" description="Polar residues" evidence="1">
    <location>
        <begin position="130"/>
        <end position="141"/>
    </location>
</feature>
<dbReference type="Proteomes" id="UP000044841">
    <property type="component" value="Unassembled WGS sequence"/>
</dbReference>
<feature type="region of interest" description="Disordered" evidence="1">
    <location>
        <begin position="345"/>
        <end position="372"/>
    </location>
</feature>
<evidence type="ECO:0000313" key="2">
    <source>
        <dbReference type="EMBL" id="CUA70129.1"/>
    </source>
</evidence>
<feature type="region of interest" description="Disordered" evidence="1">
    <location>
        <begin position="306"/>
        <end position="330"/>
    </location>
</feature>
<feature type="region of interest" description="Disordered" evidence="1">
    <location>
        <begin position="665"/>
        <end position="699"/>
    </location>
</feature>
<feature type="region of interest" description="Disordered" evidence="1">
    <location>
        <begin position="232"/>
        <end position="268"/>
    </location>
</feature>
<feature type="compositionally biased region" description="Polar residues" evidence="1">
    <location>
        <begin position="75"/>
        <end position="92"/>
    </location>
</feature>
<keyword evidence="3" id="KW-1185">Reference proteome</keyword>
<feature type="region of interest" description="Disordered" evidence="1">
    <location>
        <begin position="573"/>
        <end position="651"/>
    </location>
</feature>
<feature type="region of interest" description="Disordered" evidence="1">
    <location>
        <begin position="185"/>
        <end position="209"/>
    </location>
</feature>
<evidence type="ECO:0000256" key="1">
    <source>
        <dbReference type="SAM" id="MobiDB-lite"/>
    </source>
</evidence>
<feature type="compositionally biased region" description="Low complexity" evidence="1">
    <location>
        <begin position="441"/>
        <end position="454"/>
    </location>
</feature>
<feature type="compositionally biased region" description="Pro residues" evidence="1">
    <location>
        <begin position="312"/>
        <end position="321"/>
    </location>
</feature>
<feature type="compositionally biased region" description="Low complexity" evidence="1">
    <location>
        <begin position="507"/>
        <end position="518"/>
    </location>
</feature>
<feature type="compositionally biased region" description="Basic and acidic residues" evidence="1">
    <location>
        <begin position="117"/>
        <end position="129"/>
    </location>
</feature>
<feature type="region of interest" description="Disordered" evidence="1">
    <location>
        <begin position="31"/>
        <end position="92"/>
    </location>
</feature>
<feature type="region of interest" description="Disordered" evidence="1">
    <location>
        <begin position="902"/>
        <end position="937"/>
    </location>
</feature>
<dbReference type="EMBL" id="CYGV01001112">
    <property type="protein sequence ID" value="CUA70129.1"/>
    <property type="molecule type" value="Genomic_DNA"/>
</dbReference>
<feature type="compositionally biased region" description="Polar residues" evidence="1">
    <location>
        <begin position="255"/>
        <end position="268"/>
    </location>
</feature>
<organism evidence="2 3">
    <name type="scientific">Rhizoctonia solani</name>
    <dbReference type="NCBI Taxonomy" id="456999"/>
    <lineage>
        <taxon>Eukaryota</taxon>
        <taxon>Fungi</taxon>
        <taxon>Dikarya</taxon>
        <taxon>Basidiomycota</taxon>
        <taxon>Agaricomycotina</taxon>
        <taxon>Agaricomycetes</taxon>
        <taxon>Cantharellales</taxon>
        <taxon>Ceratobasidiaceae</taxon>
        <taxon>Rhizoctonia</taxon>
    </lineage>
</organism>
<name>A0A0K6FVH5_9AGAM</name>
<dbReference type="AlphaFoldDB" id="A0A0K6FVH5"/>
<feature type="compositionally biased region" description="Polar residues" evidence="1">
    <location>
        <begin position="925"/>
        <end position="937"/>
    </location>
</feature>